<keyword evidence="3" id="KW-1185">Reference proteome</keyword>
<evidence type="ECO:0000313" key="2">
    <source>
        <dbReference type="EMBL" id="AMM02956.1"/>
    </source>
</evidence>
<reference evidence="2 3" key="2">
    <citation type="journal article" date="2016" name="Environ. Microbiol.">
        <title>The revisited genome of Pseudomonas putida KT2440 enlightens its value as a robust metabolic chassis.</title>
        <authorList>
            <person name="Belda E."/>
            <person name="van Heck R.G."/>
            <person name="Lopez-Sanchez M.J."/>
            <person name="Cruveiller S."/>
            <person name="Barbe V."/>
            <person name="Fraser C."/>
            <person name="Klenk H.P."/>
            <person name="Petersen J."/>
            <person name="Morgat A."/>
            <person name="Nikel P.I."/>
            <person name="Vallenet D."/>
            <person name="Rouy Z."/>
            <person name="Sekowska A."/>
            <person name="Martins Dos Santos V.A."/>
            <person name="de Lorenzo V."/>
            <person name="Danchin A."/>
            <person name="Medigue C."/>
        </authorList>
    </citation>
    <scope>NUCLEOTIDE SEQUENCE [LARGE SCALE GENOMIC DNA]</scope>
    <source>
        <strain evidence="3">ATCC 47054 / DSM 6125 / CFBP 8728 / NCIMB 11950 / KT2440</strain>
    </source>
</reference>
<gene>
    <name evidence="2" type="ordered locus">PP_5621</name>
</gene>
<feature type="transmembrane region" description="Helical" evidence="1">
    <location>
        <begin position="71"/>
        <end position="93"/>
    </location>
</feature>
<keyword evidence="1" id="KW-0472">Membrane</keyword>
<keyword evidence="1" id="KW-1133">Transmembrane helix</keyword>
<evidence type="ECO:0000256" key="1">
    <source>
        <dbReference type="SAM" id="Phobius"/>
    </source>
</evidence>
<keyword evidence="1" id="KW-0812">Transmembrane</keyword>
<proteinExistence type="predicted"/>
<organism evidence="2 3">
    <name type="scientific">Pseudomonas putida (strain ATCC 47054 / DSM 6125 / CFBP 8728 / NCIMB 11950 / KT2440)</name>
    <dbReference type="NCBI Taxonomy" id="160488"/>
    <lineage>
        <taxon>Bacteria</taxon>
        <taxon>Pseudomonadati</taxon>
        <taxon>Pseudomonadota</taxon>
        <taxon>Gammaproteobacteria</taxon>
        <taxon>Pseudomonadales</taxon>
        <taxon>Pseudomonadaceae</taxon>
        <taxon>Pseudomonas</taxon>
    </lineage>
</organism>
<sequence length="94" mass="10839">MSQYKLWLLRRKGILSRHQMQHCCGCKSCIPQLACLCQWLEIEMQPQKTRNHLINEREAASRLRHFMEATAIRELIAGSLIGIGMVIGIAATFW</sequence>
<reference evidence="2 3" key="1">
    <citation type="journal article" date="2002" name="Environ. Microbiol.">
        <title>Complete genome sequence and comparative analysis of the metabolically versatile Pseudomonas putida KT2440.</title>
        <authorList>
            <person name="Nelson K.E."/>
            <person name="Weinel C."/>
            <person name="Paulsen I.T."/>
            <person name="Dodson R.J."/>
            <person name="Hilbert H."/>
            <person name="Martins dos Santos V.A."/>
            <person name="Fouts D.E."/>
            <person name="Gill S.R."/>
            <person name="Pop M."/>
            <person name="Holmes M."/>
            <person name="Brinkac L."/>
            <person name="Beanan M."/>
            <person name="DeBoy R.T."/>
            <person name="Daugherty S."/>
            <person name="Kolonay J."/>
            <person name="Madupu R."/>
            <person name="Nelson W."/>
            <person name="White O."/>
            <person name="Peterson J."/>
            <person name="Khouri H."/>
            <person name="Hance I."/>
            <person name="Chris Lee P."/>
            <person name="Holtzapple E."/>
            <person name="Scanlan D."/>
            <person name="Tran K."/>
            <person name="Moazzez A."/>
            <person name="Utterback T."/>
            <person name="Rizzo M."/>
            <person name="Lee K."/>
            <person name="Kosack D."/>
            <person name="Moestl D."/>
            <person name="Wedler H."/>
            <person name="Lauber J."/>
            <person name="Stjepandic D."/>
            <person name="Hoheisel J."/>
            <person name="Straetz M."/>
            <person name="Heim S."/>
            <person name="Kiewitz C."/>
            <person name="Eisen J.A."/>
            <person name="Timmis K.N."/>
            <person name="Dusterhoft A."/>
            <person name="Tummler B."/>
            <person name="Fraser C.M."/>
        </authorList>
    </citation>
    <scope>NUCLEOTIDE SEQUENCE [LARGE SCALE GENOMIC DNA]</scope>
    <source>
        <strain evidence="3">ATCC 47054 / DSM 6125 / CFBP 8728 / NCIMB 11950 / KT2440</strain>
    </source>
</reference>
<dbReference type="KEGG" id="ppu:PP_5621"/>
<accession>A0A140FWH3</accession>
<name>A0A140FWH3_PSEPK</name>
<dbReference type="BioCyc" id="PPUT160488:G1G01-3940-MONOMER"/>
<dbReference type="AlphaFoldDB" id="A0A140FWH3"/>
<dbReference type="Proteomes" id="UP000000556">
    <property type="component" value="Chromosome"/>
</dbReference>
<evidence type="ECO:0000313" key="3">
    <source>
        <dbReference type="Proteomes" id="UP000000556"/>
    </source>
</evidence>
<protein>
    <submittedName>
        <fullName evidence="2">Uncharacterized protein</fullName>
    </submittedName>
</protein>
<dbReference type="EMBL" id="AE015451">
    <property type="protein sequence ID" value="AMM02956.1"/>
    <property type="molecule type" value="Genomic_DNA"/>
</dbReference>